<reference evidence="5" key="2">
    <citation type="submission" date="2023-01" db="EMBL/GenBank/DDBJ databases">
        <authorList>
            <person name="Petersen C."/>
        </authorList>
    </citation>
    <scope>NUCLEOTIDE SEQUENCE</scope>
    <source>
        <strain evidence="5">IBT 17514</strain>
    </source>
</reference>
<protein>
    <recommendedName>
        <fullName evidence="4">HpcH/HpaI aldolase/citrate lyase domain-containing protein</fullName>
    </recommendedName>
</protein>
<dbReference type="InterPro" id="IPR015813">
    <property type="entry name" value="Pyrv/PenolPyrv_kinase-like_dom"/>
</dbReference>
<dbReference type="Pfam" id="PF03328">
    <property type="entry name" value="HpcH_HpaI"/>
    <property type="match status" value="1"/>
</dbReference>
<dbReference type="SUPFAM" id="SSF51621">
    <property type="entry name" value="Phosphoenolpyruvate/pyruvate domain"/>
    <property type="match status" value="1"/>
</dbReference>
<dbReference type="GO" id="GO:0005737">
    <property type="term" value="C:cytoplasm"/>
    <property type="evidence" value="ECO:0007669"/>
    <property type="project" value="TreeGrafter"/>
</dbReference>
<feature type="domain" description="HpcH/HpaI aldolase/citrate lyase" evidence="4">
    <location>
        <begin position="36"/>
        <end position="229"/>
    </location>
</feature>
<evidence type="ECO:0000259" key="4">
    <source>
        <dbReference type="Pfam" id="PF03328"/>
    </source>
</evidence>
<reference evidence="5" key="1">
    <citation type="journal article" date="2023" name="IMA Fungus">
        <title>Comparative genomic study of the Penicillium genus elucidates a diverse pangenome and 15 lateral gene transfer events.</title>
        <authorList>
            <person name="Petersen C."/>
            <person name="Sorensen T."/>
            <person name="Nielsen M.R."/>
            <person name="Sondergaard T.E."/>
            <person name="Sorensen J.L."/>
            <person name="Fitzpatrick D.A."/>
            <person name="Frisvad J.C."/>
            <person name="Nielsen K.L."/>
        </authorList>
    </citation>
    <scope>NUCLEOTIDE SEQUENCE</scope>
    <source>
        <strain evidence="5">IBT 17514</strain>
    </source>
</reference>
<proteinExistence type="inferred from homology"/>
<dbReference type="InterPro" id="IPR005000">
    <property type="entry name" value="Aldolase/citrate-lyase_domain"/>
</dbReference>
<accession>A0AAD6HSJ3</accession>
<evidence type="ECO:0000256" key="1">
    <source>
        <dbReference type="ARBA" id="ARBA00005568"/>
    </source>
</evidence>
<dbReference type="PANTHER" id="PTHR30502">
    <property type="entry name" value="2-KETO-3-DEOXY-L-RHAMNONATE ALDOLASE"/>
    <property type="match status" value="1"/>
</dbReference>
<keyword evidence="2" id="KW-0479">Metal-binding</keyword>
<dbReference type="InterPro" id="IPR040442">
    <property type="entry name" value="Pyrv_kinase-like_dom_sf"/>
</dbReference>
<evidence type="ECO:0000313" key="5">
    <source>
        <dbReference type="EMBL" id="KAJ5733969.1"/>
    </source>
</evidence>
<dbReference type="PANTHER" id="PTHR30502:SF0">
    <property type="entry name" value="PHOSPHOENOLPYRUVATE CARBOXYLASE FAMILY PROTEIN"/>
    <property type="match status" value="1"/>
</dbReference>
<evidence type="ECO:0000256" key="2">
    <source>
        <dbReference type="ARBA" id="ARBA00022723"/>
    </source>
</evidence>
<name>A0AAD6HSJ3_9EURO</name>
<dbReference type="InterPro" id="IPR050251">
    <property type="entry name" value="HpcH-HpaI_aldolase"/>
</dbReference>
<dbReference type="GO" id="GO:0046872">
    <property type="term" value="F:metal ion binding"/>
    <property type="evidence" value="ECO:0007669"/>
    <property type="project" value="UniProtKB-KW"/>
</dbReference>
<dbReference type="GO" id="GO:0016832">
    <property type="term" value="F:aldehyde-lyase activity"/>
    <property type="evidence" value="ECO:0007669"/>
    <property type="project" value="TreeGrafter"/>
</dbReference>
<evidence type="ECO:0000256" key="3">
    <source>
        <dbReference type="ARBA" id="ARBA00023239"/>
    </source>
</evidence>
<comment type="similarity">
    <text evidence="1">Belongs to the HpcH/HpaI aldolase family.</text>
</comment>
<keyword evidence="6" id="KW-1185">Reference proteome</keyword>
<sequence>MGFPTSIQKSLAQPSTAYGFWLTLPSATVAKTILHGTKPSTKFSWVLIDAEHGLISDHHYYELNNAIASEGASPIIRIPCAEEWMIKRALDAGAHGIMTTMCHTEERVGMGQCGRLIHSREWPVVTIMRGIQSGLTVAVQIESRGGVENIEKIASVEGVNVLFIGPCDLSKQMNVTRGGDEHEAAIQRVLAAAHSAGKKAAIFCTDGDDARRRVSQGFDMVSVNTDVGVLKAEMMGHLQKANSS</sequence>
<gene>
    <name evidence="5" type="ORF">N7493_002755</name>
</gene>
<evidence type="ECO:0000313" key="6">
    <source>
        <dbReference type="Proteomes" id="UP001215712"/>
    </source>
</evidence>
<dbReference type="Gene3D" id="3.20.20.60">
    <property type="entry name" value="Phosphoenolpyruvate-binding domains"/>
    <property type="match status" value="2"/>
</dbReference>
<dbReference type="EMBL" id="JAQJAN010000003">
    <property type="protein sequence ID" value="KAJ5733969.1"/>
    <property type="molecule type" value="Genomic_DNA"/>
</dbReference>
<dbReference type="Proteomes" id="UP001215712">
    <property type="component" value="Unassembled WGS sequence"/>
</dbReference>
<comment type="caution">
    <text evidence="5">The sequence shown here is derived from an EMBL/GenBank/DDBJ whole genome shotgun (WGS) entry which is preliminary data.</text>
</comment>
<keyword evidence="3" id="KW-0456">Lyase</keyword>
<organism evidence="5 6">
    <name type="scientific">Penicillium malachiteum</name>
    <dbReference type="NCBI Taxonomy" id="1324776"/>
    <lineage>
        <taxon>Eukaryota</taxon>
        <taxon>Fungi</taxon>
        <taxon>Dikarya</taxon>
        <taxon>Ascomycota</taxon>
        <taxon>Pezizomycotina</taxon>
        <taxon>Eurotiomycetes</taxon>
        <taxon>Eurotiomycetidae</taxon>
        <taxon>Eurotiales</taxon>
        <taxon>Aspergillaceae</taxon>
        <taxon>Penicillium</taxon>
    </lineage>
</organism>
<dbReference type="AlphaFoldDB" id="A0AAD6HSJ3"/>